<accession>A0A2I2KYY9</accession>
<gene>
    <name evidence="1" type="ORF">FRACA_5510001</name>
</gene>
<dbReference type="SUPFAM" id="SSF101898">
    <property type="entry name" value="NHL repeat"/>
    <property type="match status" value="1"/>
</dbReference>
<evidence type="ECO:0000313" key="2">
    <source>
        <dbReference type="Proteomes" id="UP000234331"/>
    </source>
</evidence>
<dbReference type="EMBL" id="FZMO01000503">
    <property type="protein sequence ID" value="SNQ50878.1"/>
    <property type="molecule type" value="Genomic_DNA"/>
</dbReference>
<reference evidence="1 2" key="1">
    <citation type="submission" date="2017-06" db="EMBL/GenBank/DDBJ databases">
        <authorList>
            <person name="Kim H.J."/>
            <person name="Triplett B.A."/>
        </authorList>
    </citation>
    <scope>NUCLEOTIDE SEQUENCE [LARGE SCALE GENOMIC DNA]</scope>
    <source>
        <strain evidence="1">FRACA_ARgP5</strain>
    </source>
</reference>
<evidence type="ECO:0000313" key="1">
    <source>
        <dbReference type="EMBL" id="SNQ50878.1"/>
    </source>
</evidence>
<dbReference type="InterPro" id="IPR011042">
    <property type="entry name" value="6-blade_b-propeller_TolB-like"/>
</dbReference>
<protein>
    <submittedName>
        <fullName evidence="1">Uncharacterized protein</fullName>
    </submittedName>
</protein>
<name>A0A2I2KYY9_9ACTN</name>
<dbReference type="Proteomes" id="UP000234331">
    <property type="component" value="Unassembled WGS sequence"/>
</dbReference>
<dbReference type="Gene3D" id="2.120.10.30">
    <property type="entry name" value="TolB, C-terminal domain"/>
    <property type="match status" value="1"/>
</dbReference>
<proteinExistence type="predicted"/>
<organism evidence="1 2">
    <name type="scientific">Frankia canadensis</name>
    <dbReference type="NCBI Taxonomy" id="1836972"/>
    <lineage>
        <taxon>Bacteria</taxon>
        <taxon>Bacillati</taxon>
        <taxon>Actinomycetota</taxon>
        <taxon>Actinomycetes</taxon>
        <taxon>Frankiales</taxon>
        <taxon>Frankiaceae</taxon>
        <taxon>Frankia</taxon>
    </lineage>
</organism>
<sequence length="140" mass="14678">MVGPHTTEIVYVADTDNRLLRAIHADGTITTVAGMVYGASPEEDAPARIADIGRPHALAVTAAGGLLLADPDSSRVRELTSDARVRTFTVAPAGPARPVGLTTTSDGTILVADPARHLLHRFPPPAPPARWSPRAHLGIE</sequence>
<keyword evidence="2" id="KW-1185">Reference proteome</keyword>
<dbReference type="AlphaFoldDB" id="A0A2I2KYY9"/>